<protein>
    <recommendedName>
        <fullName evidence="3">SCP2 domain-containing protein</fullName>
    </recommendedName>
</protein>
<organism evidence="1 2">
    <name type="scientific">SAR86 cluster bacterium</name>
    <dbReference type="NCBI Taxonomy" id="2030880"/>
    <lineage>
        <taxon>Bacteria</taxon>
        <taxon>Pseudomonadati</taxon>
        <taxon>Pseudomonadota</taxon>
        <taxon>Gammaproteobacteria</taxon>
        <taxon>SAR86 cluster</taxon>
    </lineage>
</organism>
<reference evidence="1 2" key="1">
    <citation type="submission" date="2019-02" db="EMBL/GenBank/DDBJ databases">
        <title>Prokaryotic population dynamics and viral predation in marine succession experiment using metagenomics: the confinement effect.</title>
        <authorList>
            <person name="Haro-Moreno J.M."/>
            <person name="Rodriguez-Valera F."/>
            <person name="Lopez-Perez M."/>
        </authorList>
    </citation>
    <scope>NUCLEOTIDE SEQUENCE [LARGE SCALE GENOMIC DNA]</scope>
    <source>
        <strain evidence="1">MED-G162</strain>
    </source>
</reference>
<proteinExistence type="predicted"/>
<sequence>MLEAMIDTKKVFNKLIRDIEDASPNLRKALKEISPISIFLNIKGHKDIFITIDGNNSDISFQKCDYSFEIRASLTDLMKVMISGQLNKNLIFGDAETAIVLFNAIFKSNIDLIYLVDKYFGSLPAVFTYTLMNNVFSSSDEQNDKGYVKIRRRLRGIAIRLDRLEALKVL</sequence>
<evidence type="ECO:0008006" key="3">
    <source>
        <dbReference type="Google" id="ProtNLM"/>
    </source>
</evidence>
<dbReference type="Proteomes" id="UP000319384">
    <property type="component" value="Unassembled WGS sequence"/>
</dbReference>
<comment type="caution">
    <text evidence="1">The sequence shown here is derived from an EMBL/GenBank/DDBJ whole genome shotgun (WGS) entry which is preliminary data.</text>
</comment>
<evidence type="ECO:0000313" key="2">
    <source>
        <dbReference type="Proteomes" id="UP000319384"/>
    </source>
</evidence>
<accession>A0A520MYT5</accession>
<dbReference type="AlphaFoldDB" id="A0A520MYT5"/>
<gene>
    <name evidence="1" type="ORF">EVA95_02195</name>
</gene>
<dbReference type="EMBL" id="SHBH01000013">
    <property type="protein sequence ID" value="RZO26369.1"/>
    <property type="molecule type" value="Genomic_DNA"/>
</dbReference>
<name>A0A520MYT5_9GAMM</name>
<evidence type="ECO:0000313" key="1">
    <source>
        <dbReference type="EMBL" id="RZO26369.1"/>
    </source>
</evidence>